<dbReference type="PANTHER" id="PTHR11145:SF19">
    <property type="entry name" value="BTB DOMAIN-CONTAINING PROTEIN-RELATED"/>
    <property type="match status" value="1"/>
</dbReference>
<evidence type="ECO:0000313" key="2">
    <source>
        <dbReference type="Proteomes" id="UP000095282"/>
    </source>
</evidence>
<dbReference type="PANTHER" id="PTHR11145">
    <property type="entry name" value="BTB/POZ DOMAIN-CONTAINING ADAPTER FOR CUL3-MEDIATED RHOA DEGRADATION PROTEIN FAMILY MEMBER"/>
    <property type="match status" value="1"/>
</dbReference>
<evidence type="ECO:0000313" key="3">
    <source>
        <dbReference type="WBParaSite" id="Csp11.Scaffold608.g5789.t1"/>
    </source>
</evidence>
<dbReference type="InterPro" id="IPR011333">
    <property type="entry name" value="SKP1/BTB/POZ_sf"/>
</dbReference>
<dbReference type="PROSITE" id="PS50097">
    <property type="entry name" value="BTB"/>
    <property type="match status" value="1"/>
</dbReference>
<organism evidence="2 3">
    <name type="scientific">Caenorhabditis tropicalis</name>
    <dbReference type="NCBI Taxonomy" id="1561998"/>
    <lineage>
        <taxon>Eukaryota</taxon>
        <taxon>Metazoa</taxon>
        <taxon>Ecdysozoa</taxon>
        <taxon>Nematoda</taxon>
        <taxon>Chromadorea</taxon>
        <taxon>Rhabditida</taxon>
        <taxon>Rhabditina</taxon>
        <taxon>Rhabditomorpha</taxon>
        <taxon>Rhabditoidea</taxon>
        <taxon>Rhabditidae</taxon>
        <taxon>Peloderinae</taxon>
        <taxon>Caenorhabditis</taxon>
    </lineage>
</organism>
<dbReference type="eggNOG" id="KOG2716">
    <property type="taxonomic scope" value="Eukaryota"/>
</dbReference>
<dbReference type="SMART" id="SM00225">
    <property type="entry name" value="BTB"/>
    <property type="match status" value="1"/>
</dbReference>
<feature type="domain" description="BTB" evidence="1">
    <location>
        <begin position="6"/>
        <end position="75"/>
    </location>
</feature>
<dbReference type="SUPFAM" id="SSF54695">
    <property type="entry name" value="POZ domain"/>
    <property type="match status" value="1"/>
</dbReference>
<protein>
    <submittedName>
        <fullName evidence="3">BTB domain-containing protein</fullName>
    </submittedName>
</protein>
<keyword evidence="2" id="KW-1185">Reference proteome</keyword>
<dbReference type="InterPro" id="IPR000210">
    <property type="entry name" value="BTB/POZ_dom"/>
</dbReference>
<dbReference type="STRING" id="1561998.A0A1I7TGT1"/>
<dbReference type="Pfam" id="PF02214">
    <property type="entry name" value="BTB_2"/>
    <property type="match status" value="1"/>
</dbReference>
<evidence type="ECO:0000259" key="1">
    <source>
        <dbReference type="PROSITE" id="PS50097"/>
    </source>
</evidence>
<name>A0A1I7TGT1_9PELO</name>
<dbReference type="InterPro" id="IPR045068">
    <property type="entry name" value="BACURD1-3"/>
</dbReference>
<dbReference type="InterPro" id="IPR003131">
    <property type="entry name" value="T1-type_BTB"/>
</dbReference>
<dbReference type="Gene3D" id="3.30.710.10">
    <property type="entry name" value="Potassium Channel Kv1.1, Chain A"/>
    <property type="match status" value="1"/>
</dbReference>
<dbReference type="CDD" id="cd18316">
    <property type="entry name" value="BTB_POZ_KCTD-like"/>
    <property type="match status" value="1"/>
</dbReference>
<proteinExistence type="predicted"/>
<dbReference type="Proteomes" id="UP000095282">
    <property type="component" value="Unplaced"/>
</dbReference>
<dbReference type="AlphaFoldDB" id="A0A1I7TGT1"/>
<dbReference type="GO" id="GO:0051260">
    <property type="term" value="P:protein homooligomerization"/>
    <property type="evidence" value="ECO:0007669"/>
    <property type="project" value="InterPro"/>
</dbReference>
<accession>A0A1I7TGT1</accession>
<dbReference type="WBParaSite" id="Csp11.Scaffold608.g5789.t1">
    <property type="protein sequence ID" value="Csp11.Scaffold608.g5789.t1"/>
    <property type="gene ID" value="Csp11.Scaffold608.g5789"/>
</dbReference>
<sequence>MSSDSQIVKLNVGGTQFQTLKGTLSTPKETFFTAMLRTDVPKTIDESGAIFIDRSPKHFDLILNFMRFGTVNIPKCSEAAKEIMYEADFYMLGGLVKLCQPMCQEKFEFHEIKSEVELINAMATSDVKPVLIVSYQEGCSKVNKIDQDVVQFLNKISYQINVYLKLIKPINKTSKMWEWSIHFKNLMMEMPVGNAGTPIFISSLERIIKSDPNLRALEIKL</sequence>
<reference evidence="3" key="1">
    <citation type="submission" date="2016-11" db="UniProtKB">
        <authorList>
            <consortium name="WormBaseParasite"/>
        </authorList>
    </citation>
    <scope>IDENTIFICATION</scope>
</reference>